<dbReference type="PROSITE" id="PS50885">
    <property type="entry name" value="HAMP"/>
    <property type="match status" value="1"/>
</dbReference>
<dbReference type="PANTHER" id="PTHR32089">
    <property type="entry name" value="METHYL-ACCEPTING CHEMOTAXIS PROTEIN MCPB"/>
    <property type="match status" value="1"/>
</dbReference>
<keyword evidence="3" id="KW-0145">Chemotaxis</keyword>
<dbReference type="InterPro" id="IPR004089">
    <property type="entry name" value="MCPsignal_dom"/>
</dbReference>
<evidence type="ECO:0000256" key="1">
    <source>
        <dbReference type="ARBA" id="ARBA00004651"/>
    </source>
</evidence>
<feature type="transmembrane region" description="Helical" evidence="10">
    <location>
        <begin position="12"/>
        <end position="31"/>
    </location>
</feature>
<evidence type="ECO:0000256" key="10">
    <source>
        <dbReference type="SAM" id="Phobius"/>
    </source>
</evidence>
<dbReference type="PROSITE" id="PS50111">
    <property type="entry name" value="CHEMOTAXIS_TRANSDUC_2"/>
    <property type="match status" value="1"/>
</dbReference>
<keyword evidence="2" id="KW-1003">Cell membrane</keyword>
<dbReference type="PANTHER" id="PTHR32089:SF120">
    <property type="entry name" value="METHYL-ACCEPTING CHEMOTAXIS PROTEIN TLPQ"/>
    <property type="match status" value="1"/>
</dbReference>
<dbReference type="Gene3D" id="1.10.287.950">
    <property type="entry name" value="Methyl-accepting chemotaxis protein"/>
    <property type="match status" value="1"/>
</dbReference>
<dbReference type="SUPFAM" id="SSF58104">
    <property type="entry name" value="Methyl-accepting chemotaxis protein (MCP) signaling domain"/>
    <property type="match status" value="1"/>
</dbReference>
<dbReference type="Pfam" id="PF02743">
    <property type="entry name" value="dCache_1"/>
    <property type="match status" value="1"/>
</dbReference>
<evidence type="ECO:0000256" key="6">
    <source>
        <dbReference type="ARBA" id="ARBA00023136"/>
    </source>
</evidence>
<evidence type="ECO:0000256" key="8">
    <source>
        <dbReference type="ARBA" id="ARBA00029447"/>
    </source>
</evidence>
<keyword evidence="4 10" id="KW-0812">Transmembrane</keyword>
<evidence type="ECO:0000313" key="14">
    <source>
        <dbReference type="Proteomes" id="UP000006201"/>
    </source>
</evidence>
<proteinExistence type="inferred from homology"/>
<dbReference type="Pfam" id="PF00015">
    <property type="entry name" value="MCPsignal"/>
    <property type="match status" value="1"/>
</dbReference>
<dbReference type="InterPro" id="IPR004090">
    <property type="entry name" value="Chemotax_Me-accpt_rcpt"/>
</dbReference>
<dbReference type="GO" id="GO:0005886">
    <property type="term" value="C:plasma membrane"/>
    <property type="evidence" value="ECO:0007669"/>
    <property type="project" value="UniProtKB-SubCell"/>
</dbReference>
<comment type="subcellular location">
    <subcellularLocation>
        <location evidence="1">Cell membrane</location>
        <topology evidence="1">Multi-pass membrane protein</topology>
    </subcellularLocation>
</comment>
<dbReference type="eggNOG" id="COG0840">
    <property type="taxonomic scope" value="Bacteria"/>
</dbReference>
<dbReference type="InterPro" id="IPR033479">
    <property type="entry name" value="dCache_1"/>
</dbReference>
<protein>
    <submittedName>
        <fullName evidence="13">Putative chemotactic transducer PctC</fullName>
    </submittedName>
</protein>
<comment type="caution">
    <text evidence="13">The sequence shown here is derived from an EMBL/GenBank/DDBJ whole genome shotgun (WGS) entry which is preliminary data.</text>
</comment>
<evidence type="ECO:0000256" key="5">
    <source>
        <dbReference type="ARBA" id="ARBA00022989"/>
    </source>
</evidence>
<name>A4C8E3_9GAMM</name>
<dbReference type="SMART" id="SM00304">
    <property type="entry name" value="HAMP"/>
    <property type="match status" value="1"/>
</dbReference>
<dbReference type="FunFam" id="1.10.287.950:FF:000001">
    <property type="entry name" value="Methyl-accepting chemotaxis sensory transducer"/>
    <property type="match status" value="1"/>
</dbReference>
<dbReference type="SMART" id="SM00283">
    <property type="entry name" value="MA"/>
    <property type="match status" value="1"/>
</dbReference>
<evidence type="ECO:0000259" key="11">
    <source>
        <dbReference type="PROSITE" id="PS50111"/>
    </source>
</evidence>
<feature type="domain" description="HAMP" evidence="12">
    <location>
        <begin position="348"/>
        <end position="402"/>
    </location>
</feature>
<keyword evidence="6 10" id="KW-0472">Membrane</keyword>
<dbReference type="InterPro" id="IPR003660">
    <property type="entry name" value="HAMP_dom"/>
</dbReference>
<dbReference type="HOGENOM" id="CLU_000445_107_19_6"/>
<evidence type="ECO:0000256" key="3">
    <source>
        <dbReference type="ARBA" id="ARBA00022500"/>
    </source>
</evidence>
<dbReference type="CDD" id="cd11386">
    <property type="entry name" value="MCP_signal"/>
    <property type="match status" value="1"/>
</dbReference>
<sequence length="679" mass="74051">MLKNISLRNKTLLLIGGTISALLIIASIFLVNHIAKLSRDSIEQEAASYITSEKLNIESFFAQYGRVVETFAQNPHLVNWLNNWTTREGDLKQSDGFNNVNADLVRLSQDDFILSAFFASAQTGEYFKENGRTVINAKTGEAYYAYKRGWWQEAANINKLYVGPLSVDLSTGTVSAVIQQTIYNDARKLVGIGGVDLELKKINQLIEDIRFHNQGYGFLLDNQQKVVQLSNKTGHKLCITDEGDCSKRGKEGLEALEMQMPDTTGFVELNQAMKNTKSGNQLVTLKGKEYYVTYQRLELDKPMLDWYVGILIPTSMIDEPVADAVLTTTLAVGAILLIIMVMIVIASQMITKPMLELTATMHDIASGDGDLTKKIAIDSQDEVGQLANHMNTFIDKLRTLMLETSDQAIKVGVAATHLSRVSNATNSEIQQEKQQVDSVSAAVTEMAATVMEISQNAQQTNKAAEAVQKLTNKGTEISTAAQNTMTTLSAHISEASTVVAGLAQESSNIGAVVDVINSIAEQTNLLALNAAIEAARAGEQGRGFAVVADEVRTLASRTQESTENIRTMITRLQHIAQQASAMMQQGKDQAEGSVIQTQNVLDALKAISDSVMLVEDQSHQIATATEQQTMVAEDINSSLNAINQLVNNTAEHAYELATEAKELNSLSNSLTASVSQFKL</sequence>
<dbReference type="Proteomes" id="UP000006201">
    <property type="component" value="Unassembled WGS sequence"/>
</dbReference>
<dbReference type="Pfam" id="PF00672">
    <property type="entry name" value="HAMP"/>
    <property type="match status" value="1"/>
</dbReference>
<dbReference type="RefSeq" id="WP_009838120.1">
    <property type="nucleotide sequence ID" value="NZ_AAOH01000003.1"/>
</dbReference>
<dbReference type="PRINTS" id="PR00260">
    <property type="entry name" value="CHEMTRNSDUCR"/>
</dbReference>
<gene>
    <name evidence="13" type="ORF">PTD2_07439</name>
</gene>
<dbReference type="GO" id="GO:0006935">
    <property type="term" value="P:chemotaxis"/>
    <property type="evidence" value="ECO:0007669"/>
    <property type="project" value="UniProtKB-KW"/>
</dbReference>
<reference evidence="13 14" key="1">
    <citation type="submission" date="2006-02" db="EMBL/GenBank/DDBJ databases">
        <authorList>
            <person name="Moran M.A."/>
            <person name="Kjelleberg S."/>
            <person name="Egan S."/>
            <person name="Saunders N."/>
            <person name="Thomas T."/>
            <person name="Ferriera S."/>
            <person name="Johnson J."/>
            <person name="Kravitz S."/>
            <person name="Halpern A."/>
            <person name="Remington K."/>
            <person name="Beeson K."/>
            <person name="Tran B."/>
            <person name="Rogers Y.-H."/>
            <person name="Friedman R."/>
            <person name="Venter J.C."/>
        </authorList>
    </citation>
    <scope>NUCLEOTIDE SEQUENCE [LARGE SCALE GENOMIC DNA]</scope>
    <source>
        <strain evidence="13 14">D2</strain>
    </source>
</reference>
<dbReference type="AlphaFoldDB" id="A4C8E3"/>
<evidence type="ECO:0000256" key="7">
    <source>
        <dbReference type="ARBA" id="ARBA00023224"/>
    </source>
</evidence>
<keyword evidence="14" id="KW-1185">Reference proteome</keyword>
<dbReference type="OrthoDB" id="5800769at2"/>
<evidence type="ECO:0000259" key="12">
    <source>
        <dbReference type="PROSITE" id="PS50885"/>
    </source>
</evidence>
<dbReference type="CDD" id="cd06225">
    <property type="entry name" value="HAMP"/>
    <property type="match status" value="1"/>
</dbReference>
<keyword evidence="5 10" id="KW-1133">Transmembrane helix</keyword>
<evidence type="ECO:0000256" key="9">
    <source>
        <dbReference type="PROSITE-ProRule" id="PRU00284"/>
    </source>
</evidence>
<accession>A4C8E3</accession>
<dbReference type="CDD" id="cd12912">
    <property type="entry name" value="PDC2_MCP_like"/>
    <property type="match status" value="1"/>
</dbReference>
<feature type="transmembrane region" description="Helical" evidence="10">
    <location>
        <begin position="324"/>
        <end position="346"/>
    </location>
</feature>
<comment type="similarity">
    <text evidence="8">Belongs to the methyl-accepting chemotaxis (MCP) protein family.</text>
</comment>
<keyword evidence="7 9" id="KW-0807">Transducer</keyword>
<dbReference type="GO" id="GO:0004888">
    <property type="term" value="F:transmembrane signaling receptor activity"/>
    <property type="evidence" value="ECO:0007669"/>
    <property type="project" value="InterPro"/>
</dbReference>
<organism evidence="13 14">
    <name type="scientific">Pseudoalteromonas tunicata D2</name>
    <dbReference type="NCBI Taxonomy" id="87626"/>
    <lineage>
        <taxon>Bacteria</taxon>
        <taxon>Pseudomonadati</taxon>
        <taxon>Pseudomonadota</taxon>
        <taxon>Gammaproteobacteria</taxon>
        <taxon>Alteromonadales</taxon>
        <taxon>Pseudoalteromonadaceae</taxon>
        <taxon>Pseudoalteromonas</taxon>
    </lineage>
</organism>
<dbReference type="STRING" id="87626.PTD2_07439"/>
<feature type="domain" description="Methyl-accepting transducer" evidence="11">
    <location>
        <begin position="407"/>
        <end position="643"/>
    </location>
</feature>
<dbReference type="GO" id="GO:0007165">
    <property type="term" value="P:signal transduction"/>
    <property type="evidence" value="ECO:0007669"/>
    <property type="project" value="UniProtKB-KW"/>
</dbReference>
<evidence type="ECO:0000256" key="4">
    <source>
        <dbReference type="ARBA" id="ARBA00022692"/>
    </source>
</evidence>
<dbReference type="EMBL" id="AAOH01000003">
    <property type="protein sequence ID" value="EAR28858.1"/>
    <property type="molecule type" value="Genomic_DNA"/>
</dbReference>
<evidence type="ECO:0000313" key="13">
    <source>
        <dbReference type="EMBL" id="EAR28858.1"/>
    </source>
</evidence>
<evidence type="ECO:0000256" key="2">
    <source>
        <dbReference type="ARBA" id="ARBA00022475"/>
    </source>
</evidence>
<dbReference type="Gene3D" id="3.30.450.20">
    <property type="entry name" value="PAS domain"/>
    <property type="match status" value="1"/>
</dbReference>